<keyword evidence="2 6" id="KW-0813">Transport</keyword>
<accession>A0AAN8NQH3</accession>
<feature type="transmembrane region" description="Helical" evidence="7">
    <location>
        <begin position="78"/>
        <end position="102"/>
    </location>
</feature>
<dbReference type="PROSITE" id="PS50850">
    <property type="entry name" value="MFS"/>
    <property type="match status" value="1"/>
</dbReference>
<feature type="transmembrane region" description="Helical" evidence="7">
    <location>
        <begin position="448"/>
        <end position="466"/>
    </location>
</feature>
<dbReference type="PROSITE" id="PS00216">
    <property type="entry name" value="SUGAR_TRANSPORT_1"/>
    <property type="match status" value="1"/>
</dbReference>
<dbReference type="PANTHER" id="PTHR23503:SF8">
    <property type="entry name" value="FACILITATED GLUCOSE TRANSPORTER PROTEIN 1"/>
    <property type="match status" value="1"/>
</dbReference>
<dbReference type="SUPFAM" id="SSF103473">
    <property type="entry name" value="MFS general substrate transporter"/>
    <property type="match status" value="1"/>
</dbReference>
<feature type="transmembrane region" description="Helical" evidence="7">
    <location>
        <begin position="325"/>
        <end position="345"/>
    </location>
</feature>
<evidence type="ECO:0000256" key="5">
    <source>
        <dbReference type="ARBA" id="ARBA00023136"/>
    </source>
</evidence>
<dbReference type="InterPro" id="IPR005828">
    <property type="entry name" value="MFS_sugar_transport-like"/>
</dbReference>
<dbReference type="GO" id="GO:0015149">
    <property type="term" value="F:hexose transmembrane transporter activity"/>
    <property type="evidence" value="ECO:0007669"/>
    <property type="project" value="TreeGrafter"/>
</dbReference>
<comment type="subcellular location">
    <subcellularLocation>
        <location evidence="1">Membrane</location>
        <topology evidence="1">Multi-pass membrane protein</topology>
    </subcellularLocation>
</comment>
<evidence type="ECO:0000256" key="3">
    <source>
        <dbReference type="ARBA" id="ARBA00022692"/>
    </source>
</evidence>
<feature type="transmembrane region" description="Helical" evidence="7">
    <location>
        <begin position="419"/>
        <end position="442"/>
    </location>
</feature>
<evidence type="ECO:0000313" key="10">
    <source>
        <dbReference type="Proteomes" id="UP001372834"/>
    </source>
</evidence>
<dbReference type="NCBIfam" id="TIGR00879">
    <property type="entry name" value="SP"/>
    <property type="match status" value="1"/>
</dbReference>
<comment type="similarity">
    <text evidence="6">Belongs to the major facilitator superfamily. Sugar transporter (TC 2.A.1.1) family.</text>
</comment>
<dbReference type="InterPro" id="IPR005829">
    <property type="entry name" value="Sugar_transporter_CS"/>
</dbReference>
<dbReference type="Gene3D" id="1.20.1250.20">
    <property type="entry name" value="MFS general substrate transporter like domains"/>
    <property type="match status" value="1"/>
</dbReference>
<comment type="caution">
    <text evidence="9">The sequence shown here is derived from an EMBL/GenBank/DDBJ whole genome shotgun (WGS) entry which is preliminary data.</text>
</comment>
<feature type="transmembrane region" description="Helical" evidence="7">
    <location>
        <begin position="171"/>
        <end position="189"/>
    </location>
</feature>
<feature type="transmembrane region" description="Helical" evidence="7">
    <location>
        <begin position="109"/>
        <end position="126"/>
    </location>
</feature>
<feature type="transmembrane region" description="Helical" evidence="7">
    <location>
        <begin position="201"/>
        <end position="222"/>
    </location>
</feature>
<sequence>MSPVPLTSFDDLNFCANSWGGLNGRLAFAIVAAALCSSFQHGYNIGVVNAPESLIEEWIYDVETNRTEAVIEQSEVTLIWSIAVSIYCVGGMMGACITGYVAENFGRKGGLLLNNIFVVVASVFQGCAKSVNSYEMLVAGRFFIGINSGLNAGLAPLYLTEISPVRLRGAVGTVYQLGITISILLSQILGLESVLGTKEHWPLLLALTIVPTIVQLFALPFCPEAPKYLLVSKGKELEAQKALMWLRNSSEVHDEMEEMRSEYETMKVVPRVTFKELFTNNVLRIPLIISIVVMIGQQFSGINAVMFFSTKIFKMSNLSDEHAQYATLAMGVVNVAMTVVSLILVEKAGRKTLLLTGFIGMFVVALFLTVCLAYAETSMAISYVCIVLVLLFVIMFAVGPGSIPWFLVTELFNQDARPAATSIAVAVNWTANFIVGLGFLPLQEIMKGYVFIIFVVLLLIFVLFVWKKLPETKNKTVEEISATFRQLSYQ</sequence>
<dbReference type="InterPro" id="IPR036259">
    <property type="entry name" value="MFS_trans_sf"/>
</dbReference>
<dbReference type="InterPro" id="IPR045263">
    <property type="entry name" value="GLUT"/>
</dbReference>
<name>A0AAN8NQH3_POLSC</name>
<gene>
    <name evidence="9" type="ORF">RUM43_014403</name>
</gene>
<keyword evidence="3 7" id="KW-0812">Transmembrane</keyword>
<evidence type="ECO:0000256" key="1">
    <source>
        <dbReference type="ARBA" id="ARBA00004141"/>
    </source>
</evidence>
<dbReference type="Pfam" id="PF00083">
    <property type="entry name" value="Sugar_tr"/>
    <property type="match status" value="1"/>
</dbReference>
<dbReference type="InterPro" id="IPR003663">
    <property type="entry name" value="Sugar/inositol_transpt"/>
</dbReference>
<dbReference type="Proteomes" id="UP001372834">
    <property type="component" value="Unassembled WGS sequence"/>
</dbReference>
<feature type="domain" description="Major facilitator superfamily (MFS) profile" evidence="8">
    <location>
        <begin position="30"/>
        <end position="473"/>
    </location>
</feature>
<evidence type="ECO:0000313" key="9">
    <source>
        <dbReference type="EMBL" id="KAK6617394.1"/>
    </source>
</evidence>
<evidence type="ECO:0000256" key="2">
    <source>
        <dbReference type="ARBA" id="ARBA00022448"/>
    </source>
</evidence>
<feature type="transmembrane region" description="Helical" evidence="7">
    <location>
        <begin position="352"/>
        <end position="375"/>
    </location>
</feature>
<dbReference type="InterPro" id="IPR020846">
    <property type="entry name" value="MFS_dom"/>
</dbReference>
<protein>
    <recommendedName>
        <fullName evidence="8">Major facilitator superfamily (MFS) profile domain-containing protein</fullName>
    </recommendedName>
</protein>
<dbReference type="PRINTS" id="PR00171">
    <property type="entry name" value="SUGRTRNSPORT"/>
</dbReference>
<feature type="transmembrane region" description="Helical" evidence="7">
    <location>
        <begin position="285"/>
        <end position="305"/>
    </location>
</feature>
<feature type="transmembrane region" description="Helical" evidence="7">
    <location>
        <begin position="138"/>
        <end position="159"/>
    </location>
</feature>
<proteinExistence type="inferred from homology"/>
<dbReference type="PANTHER" id="PTHR23503">
    <property type="entry name" value="SOLUTE CARRIER FAMILY 2"/>
    <property type="match status" value="1"/>
</dbReference>
<keyword evidence="5 7" id="KW-0472">Membrane</keyword>
<keyword evidence="4 7" id="KW-1133">Transmembrane helix</keyword>
<feature type="transmembrane region" description="Helical" evidence="7">
    <location>
        <begin position="381"/>
        <end position="407"/>
    </location>
</feature>
<evidence type="ECO:0000256" key="6">
    <source>
        <dbReference type="RuleBase" id="RU003346"/>
    </source>
</evidence>
<organism evidence="9 10">
    <name type="scientific">Polyplax serrata</name>
    <name type="common">Common mouse louse</name>
    <dbReference type="NCBI Taxonomy" id="468196"/>
    <lineage>
        <taxon>Eukaryota</taxon>
        <taxon>Metazoa</taxon>
        <taxon>Ecdysozoa</taxon>
        <taxon>Arthropoda</taxon>
        <taxon>Hexapoda</taxon>
        <taxon>Insecta</taxon>
        <taxon>Pterygota</taxon>
        <taxon>Neoptera</taxon>
        <taxon>Paraneoptera</taxon>
        <taxon>Psocodea</taxon>
        <taxon>Troctomorpha</taxon>
        <taxon>Phthiraptera</taxon>
        <taxon>Anoplura</taxon>
        <taxon>Polyplacidae</taxon>
        <taxon>Polyplax</taxon>
    </lineage>
</organism>
<evidence type="ECO:0000259" key="8">
    <source>
        <dbReference type="PROSITE" id="PS50850"/>
    </source>
</evidence>
<reference evidence="9 10" key="1">
    <citation type="submission" date="2023-10" db="EMBL/GenBank/DDBJ databases">
        <title>Genomes of two closely related lineages of the louse Polyplax serrata with different host specificities.</title>
        <authorList>
            <person name="Martinu J."/>
            <person name="Tarabai H."/>
            <person name="Stefka J."/>
            <person name="Hypsa V."/>
        </authorList>
    </citation>
    <scope>NUCLEOTIDE SEQUENCE [LARGE SCALE GENOMIC DNA]</scope>
    <source>
        <strain evidence="9">HR10_N</strain>
    </source>
</reference>
<evidence type="ECO:0000256" key="7">
    <source>
        <dbReference type="SAM" id="Phobius"/>
    </source>
</evidence>
<dbReference type="AlphaFoldDB" id="A0AAN8NQH3"/>
<evidence type="ECO:0000256" key="4">
    <source>
        <dbReference type="ARBA" id="ARBA00022989"/>
    </source>
</evidence>
<dbReference type="EMBL" id="JAWJWE010000044">
    <property type="protein sequence ID" value="KAK6617394.1"/>
    <property type="molecule type" value="Genomic_DNA"/>
</dbReference>
<dbReference type="PROSITE" id="PS00217">
    <property type="entry name" value="SUGAR_TRANSPORT_2"/>
    <property type="match status" value="1"/>
</dbReference>
<dbReference type="GO" id="GO:0016020">
    <property type="term" value="C:membrane"/>
    <property type="evidence" value="ECO:0007669"/>
    <property type="project" value="UniProtKB-SubCell"/>
</dbReference>
<dbReference type="FunFam" id="1.20.1250.20:FF:000029">
    <property type="entry name" value="solute carrier family 2, facilitated glucose transporter member 4"/>
    <property type="match status" value="1"/>
</dbReference>